<organism evidence="1 2">
    <name type="scientific">Araneus ventricosus</name>
    <name type="common">Orbweaver spider</name>
    <name type="synonym">Epeira ventricosa</name>
    <dbReference type="NCBI Taxonomy" id="182803"/>
    <lineage>
        <taxon>Eukaryota</taxon>
        <taxon>Metazoa</taxon>
        <taxon>Ecdysozoa</taxon>
        <taxon>Arthropoda</taxon>
        <taxon>Chelicerata</taxon>
        <taxon>Arachnida</taxon>
        <taxon>Araneae</taxon>
        <taxon>Araneomorphae</taxon>
        <taxon>Entelegynae</taxon>
        <taxon>Araneoidea</taxon>
        <taxon>Araneidae</taxon>
        <taxon>Araneus</taxon>
    </lineage>
</organism>
<protein>
    <submittedName>
        <fullName evidence="1">Uncharacterized protein</fullName>
    </submittedName>
</protein>
<accession>A0A4Y2KY28</accession>
<dbReference type="Proteomes" id="UP000499080">
    <property type="component" value="Unassembled WGS sequence"/>
</dbReference>
<dbReference type="EMBL" id="BGPR01005140">
    <property type="protein sequence ID" value="GBN07205.1"/>
    <property type="molecule type" value="Genomic_DNA"/>
</dbReference>
<evidence type="ECO:0000313" key="2">
    <source>
        <dbReference type="Proteomes" id="UP000499080"/>
    </source>
</evidence>
<comment type="caution">
    <text evidence="1">The sequence shown here is derived from an EMBL/GenBank/DDBJ whole genome shotgun (WGS) entry which is preliminary data.</text>
</comment>
<gene>
    <name evidence="1" type="ORF">AVEN_246877_1</name>
</gene>
<sequence length="116" mass="12968">MLQKMLREKLTQLIIRRNHPGGAKTIRNNKGVVTKEGKEHRKADGGRFPLIKKDWLVVWGLMAQEPFLAKLRQTYVNAMQPPATMFSTSNITTPVASLLGLWVAVLGGMAKRKTAD</sequence>
<reference evidence="1 2" key="1">
    <citation type="journal article" date="2019" name="Sci. Rep.">
        <title>Orb-weaving spider Araneus ventricosus genome elucidates the spidroin gene catalogue.</title>
        <authorList>
            <person name="Kono N."/>
            <person name="Nakamura H."/>
            <person name="Ohtoshi R."/>
            <person name="Moran D.A.P."/>
            <person name="Shinohara A."/>
            <person name="Yoshida Y."/>
            <person name="Fujiwara M."/>
            <person name="Mori M."/>
            <person name="Tomita M."/>
            <person name="Arakawa K."/>
        </authorList>
    </citation>
    <scope>NUCLEOTIDE SEQUENCE [LARGE SCALE GENOMIC DNA]</scope>
</reference>
<dbReference type="AlphaFoldDB" id="A0A4Y2KY28"/>
<name>A0A4Y2KY28_ARAVE</name>
<proteinExistence type="predicted"/>
<keyword evidence="2" id="KW-1185">Reference proteome</keyword>
<evidence type="ECO:0000313" key="1">
    <source>
        <dbReference type="EMBL" id="GBN07205.1"/>
    </source>
</evidence>